<feature type="region of interest" description="Disordered" evidence="1">
    <location>
        <begin position="104"/>
        <end position="133"/>
    </location>
</feature>
<proteinExistence type="predicted"/>
<evidence type="ECO:0000256" key="1">
    <source>
        <dbReference type="SAM" id="MobiDB-lite"/>
    </source>
</evidence>
<sequence length="242" mass="27976">MFFDCPELDLLQPDPDPDPDPDPVVESTPPTPSKFILPEVNPILEFPAVMHIYSAYLFCNAWFGVMLRMGSCNWRTWMDYCSVTLRNVYLWSLRQAENVPWQWKTHPPDKCATSKSRKRAERRRRLGKPKRRSHKKNLLLAAFSLLNMHAHGDLSLKSEIADRKYLRKFRGYYGELQTEKLTPSARDRLRGNLAHQPNAFIATAGADRTERAVWDTGATFPAANKDPYSNLVLFVSYLFTRL</sequence>
<evidence type="ECO:0000313" key="2">
    <source>
        <dbReference type="EMBL" id="CAB9531385.1"/>
    </source>
</evidence>
<reference evidence="2" key="1">
    <citation type="submission" date="2020-06" db="EMBL/GenBank/DDBJ databases">
        <authorList>
            <consortium name="Plant Systems Biology data submission"/>
        </authorList>
    </citation>
    <scope>NUCLEOTIDE SEQUENCE</scope>
    <source>
        <strain evidence="2">D6</strain>
    </source>
</reference>
<keyword evidence="3" id="KW-1185">Reference proteome</keyword>
<protein>
    <submittedName>
        <fullName evidence="2">Uncharacterized protein</fullName>
    </submittedName>
</protein>
<name>A0A9N8I067_9STRA</name>
<dbReference type="Proteomes" id="UP001153069">
    <property type="component" value="Unassembled WGS sequence"/>
</dbReference>
<organism evidence="2 3">
    <name type="scientific">Seminavis robusta</name>
    <dbReference type="NCBI Taxonomy" id="568900"/>
    <lineage>
        <taxon>Eukaryota</taxon>
        <taxon>Sar</taxon>
        <taxon>Stramenopiles</taxon>
        <taxon>Ochrophyta</taxon>
        <taxon>Bacillariophyta</taxon>
        <taxon>Bacillariophyceae</taxon>
        <taxon>Bacillariophycidae</taxon>
        <taxon>Naviculales</taxon>
        <taxon>Naviculaceae</taxon>
        <taxon>Seminavis</taxon>
    </lineage>
</organism>
<dbReference type="EMBL" id="CAICTM010003482">
    <property type="protein sequence ID" value="CAB9531385.1"/>
    <property type="molecule type" value="Genomic_DNA"/>
</dbReference>
<accession>A0A9N8I067</accession>
<feature type="compositionally biased region" description="Basic residues" evidence="1">
    <location>
        <begin position="115"/>
        <end position="133"/>
    </location>
</feature>
<evidence type="ECO:0000313" key="3">
    <source>
        <dbReference type="Proteomes" id="UP001153069"/>
    </source>
</evidence>
<dbReference type="AlphaFoldDB" id="A0A9N8I067"/>
<comment type="caution">
    <text evidence="2">The sequence shown here is derived from an EMBL/GenBank/DDBJ whole genome shotgun (WGS) entry which is preliminary data.</text>
</comment>
<feature type="region of interest" description="Disordered" evidence="1">
    <location>
        <begin position="11"/>
        <end position="32"/>
    </location>
</feature>
<gene>
    <name evidence="2" type="ORF">SEMRO_3484_G348510.1</name>
</gene>